<organism evidence="2 3">
    <name type="scientific">Schizothecium vesticola</name>
    <dbReference type="NCBI Taxonomy" id="314040"/>
    <lineage>
        <taxon>Eukaryota</taxon>
        <taxon>Fungi</taxon>
        <taxon>Dikarya</taxon>
        <taxon>Ascomycota</taxon>
        <taxon>Pezizomycotina</taxon>
        <taxon>Sordariomycetes</taxon>
        <taxon>Sordariomycetidae</taxon>
        <taxon>Sordariales</taxon>
        <taxon>Schizotheciaceae</taxon>
        <taxon>Schizothecium</taxon>
    </lineage>
</organism>
<comment type="caution">
    <text evidence="2">The sequence shown here is derived from an EMBL/GenBank/DDBJ whole genome shotgun (WGS) entry which is preliminary data.</text>
</comment>
<protein>
    <submittedName>
        <fullName evidence="2">Uncharacterized protein</fullName>
    </submittedName>
</protein>
<sequence>MKAPVGPSAKSGSRNGYPRGRPTVLRTAWRMTWLDAMSTRAMRELRMSGTSVRASRRKRGMKIQKKNQRMQTRGSRLPRGFRWERWTARAMMVSSHISRERGNGWDPLGSESSCRETRGKMEEHVLIHSSPELLRKRDSRPGVAFAFWRRPGDSAEGVMDLGSQDTAEHKTKNIMVNASSTPPKHGPSGWSPREPWMSARQRLVLMWDYKFGRLRLAELGLVSSSFVDSTN</sequence>
<feature type="region of interest" description="Disordered" evidence="1">
    <location>
        <begin position="45"/>
        <end position="75"/>
    </location>
</feature>
<evidence type="ECO:0000313" key="2">
    <source>
        <dbReference type="EMBL" id="KAK0754390.1"/>
    </source>
</evidence>
<feature type="region of interest" description="Disordered" evidence="1">
    <location>
        <begin position="1"/>
        <end position="22"/>
    </location>
</feature>
<reference evidence="2" key="1">
    <citation type="submission" date="2023-06" db="EMBL/GenBank/DDBJ databases">
        <title>Genome-scale phylogeny and comparative genomics of the fungal order Sordariales.</title>
        <authorList>
            <consortium name="Lawrence Berkeley National Laboratory"/>
            <person name="Hensen N."/>
            <person name="Bonometti L."/>
            <person name="Westerberg I."/>
            <person name="Brannstrom I.O."/>
            <person name="Guillou S."/>
            <person name="Cros-Aarteil S."/>
            <person name="Calhoun S."/>
            <person name="Haridas S."/>
            <person name="Kuo A."/>
            <person name="Mondo S."/>
            <person name="Pangilinan J."/>
            <person name="Riley R."/>
            <person name="LaButti K."/>
            <person name="Andreopoulos B."/>
            <person name="Lipzen A."/>
            <person name="Chen C."/>
            <person name="Yanf M."/>
            <person name="Daum C."/>
            <person name="Ng V."/>
            <person name="Clum A."/>
            <person name="Steindorff A."/>
            <person name="Ohm R."/>
            <person name="Martin F."/>
            <person name="Silar P."/>
            <person name="Natvig D."/>
            <person name="Lalanne C."/>
            <person name="Gautier V."/>
            <person name="Ament-velasquez S.L."/>
            <person name="Kruys A."/>
            <person name="Hutchinson M.I."/>
            <person name="Powell A.J."/>
            <person name="Barry K."/>
            <person name="Miller A.N."/>
            <person name="Grigoriev I.V."/>
            <person name="Debuchy R."/>
            <person name="Gladieux P."/>
            <person name="Thoren M.H."/>
            <person name="Johannesson H."/>
        </authorList>
    </citation>
    <scope>NUCLEOTIDE SEQUENCE</scope>
    <source>
        <strain evidence="2">SMH3187-1</strain>
    </source>
</reference>
<dbReference type="AlphaFoldDB" id="A0AA40FB28"/>
<feature type="compositionally biased region" description="Basic residues" evidence="1">
    <location>
        <begin position="54"/>
        <end position="68"/>
    </location>
</feature>
<dbReference type="EMBL" id="JAUKUD010000001">
    <property type="protein sequence ID" value="KAK0754390.1"/>
    <property type="molecule type" value="Genomic_DNA"/>
</dbReference>
<evidence type="ECO:0000256" key="1">
    <source>
        <dbReference type="SAM" id="MobiDB-lite"/>
    </source>
</evidence>
<dbReference type="Proteomes" id="UP001172155">
    <property type="component" value="Unassembled WGS sequence"/>
</dbReference>
<gene>
    <name evidence="2" type="ORF">B0T18DRAFT_399064</name>
</gene>
<proteinExistence type="predicted"/>
<keyword evidence="3" id="KW-1185">Reference proteome</keyword>
<evidence type="ECO:0000313" key="3">
    <source>
        <dbReference type="Proteomes" id="UP001172155"/>
    </source>
</evidence>
<accession>A0AA40FB28</accession>
<name>A0AA40FB28_9PEZI</name>